<organism evidence="1">
    <name type="scientific">uncultured Caudovirales phage</name>
    <dbReference type="NCBI Taxonomy" id="2100421"/>
    <lineage>
        <taxon>Viruses</taxon>
        <taxon>Duplodnaviria</taxon>
        <taxon>Heunggongvirae</taxon>
        <taxon>Uroviricota</taxon>
        <taxon>Caudoviricetes</taxon>
        <taxon>Peduoviridae</taxon>
        <taxon>Maltschvirus</taxon>
        <taxon>Maltschvirus maltsch</taxon>
    </lineage>
</organism>
<dbReference type="EMBL" id="LR798269">
    <property type="protein sequence ID" value="CAB5219703.1"/>
    <property type="molecule type" value="Genomic_DNA"/>
</dbReference>
<evidence type="ECO:0000313" key="1">
    <source>
        <dbReference type="EMBL" id="CAB5219703.1"/>
    </source>
</evidence>
<reference evidence="1" key="1">
    <citation type="submission" date="2020-05" db="EMBL/GenBank/DDBJ databases">
        <authorList>
            <person name="Chiriac C."/>
            <person name="Salcher M."/>
            <person name="Ghai R."/>
            <person name="Kavagutti S V."/>
        </authorList>
    </citation>
    <scope>NUCLEOTIDE SEQUENCE</scope>
</reference>
<gene>
    <name evidence="1" type="ORF">UFOVP222_116</name>
</gene>
<proteinExistence type="predicted"/>
<sequence length="114" mass="13300">MSKVQDWDLNIYFPEEWNEEADDYISADTIRINPVLWVMEDGVSNVTYSNKVIQTTFAETRYIRSQYPEIDFGYDWTDSLTNFLNIAPPRLHSLLATLPEPMDMTEKMVIDLVG</sequence>
<name>A0A6J7WX89_9CAUD</name>
<accession>A0A6J7WX89</accession>
<protein>
    <submittedName>
        <fullName evidence="1">Uncharacterized protein</fullName>
    </submittedName>
</protein>